<reference evidence="2" key="1">
    <citation type="submission" date="2021-02" db="EMBL/GenBank/DDBJ databases">
        <authorList>
            <person name="Dougan E. K."/>
            <person name="Rhodes N."/>
            <person name="Thang M."/>
            <person name="Chan C."/>
        </authorList>
    </citation>
    <scope>NUCLEOTIDE SEQUENCE</scope>
</reference>
<proteinExistence type="predicted"/>
<feature type="region of interest" description="Disordered" evidence="1">
    <location>
        <begin position="1"/>
        <end position="81"/>
    </location>
</feature>
<evidence type="ECO:0000256" key="1">
    <source>
        <dbReference type="SAM" id="MobiDB-lite"/>
    </source>
</evidence>
<sequence length="81" mass="9006">MCKLVFSSMHGTRTRSQPTGSAACSFGPGTWSSPSSSTRRLWRLETSSRGSETTRRPSFCPSPPRLPQGRSMVTWSYGTYR</sequence>
<evidence type="ECO:0000313" key="3">
    <source>
        <dbReference type="Proteomes" id="UP000601435"/>
    </source>
</evidence>
<dbReference type="AlphaFoldDB" id="A0A812NQA2"/>
<organism evidence="2 3">
    <name type="scientific">Symbiodinium necroappetens</name>
    <dbReference type="NCBI Taxonomy" id="1628268"/>
    <lineage>
        <taxon>Eukaryota</taxon>
        <taxon>Sar</taxon>
        <taxon>Alveolata</taxon>
        <taxon>Dinophyceae</taxon>
        <taxon>Suessiales</taxon>
        <taxon>Symbiodiniaceae</taxon>
        <taxon>Symbiodinium</taxon>
    </lineage>
</organism>
<name>A0A812NQA2_9DINO</name>
<comment type="caution">
    <text evidence="2">The sequence shown here is derived from an EMBL/GenBank/DDBJ whole genome shotgun (WGS) entry which is preliminary data.</text>
</comment>
<keyword evidence="3" id="KW-1185">Reference proteome</keyword>
<accession>A0A812NQA2</accession>
<dbReference type="EMBL" id="CAJNJA010013702">
    <property type="protein sequence ID" value="CAE7327337.1"/>
    <property type="molecule type" value="Genomic_DNA"/>
</dbReference>
<evidence type="ECO:0000313" key="2">
    <source>
        <dbReference type="EMBL" id="CAE7327337.1"/>
    </source>
</evidence>
<protein>
    <submittedName>
        <fullName evidence="2">Uncharacterized protein</fullName>
    </submittedName>
</protein>
<feature type="compositionally biased region" description="Polar residues" evidence="1">
    <location>
        <begin position="71"/>
        <end position="81"/>
    </location>
</feature>
<dbReference type="Proteomes" id="UP000601435">
    <property type="component" value="Unassembled WGS sequence"/>
</dbReference>
<gene>
    <name evidence="2" type="ORF">SNEC2469_LOCUS8271</name>
</gene>
<feature type="compositionally biased region" description="Low complexity" evidence="1">
    <location>
        <begin position="27"/>
        <end position="39"/>
    </location>
</feature>
<feature type="compositionally biased region" description="Polar residues" evidence="1">
    <location>
        <begin position="9"/>
        <end position="22"/>
    </location>
</feature>